<dbReference type="RefSeq" id="WP_034352169.1">
    <property type="nucleotide sequence ID" value="NZ_JHAC01000002.1"/>
</dbReference>
<dbReference type="EMBL" id="JHAC01000002">
    <property type="protein sequence ID" value="EYB69754.1"/>
    <property type="molecule type" value="Genomic_DNA"/>
</dbReference>
<dbReference type="AlphaFoldDB" id="A0A016QVC5"/>
<proteinExistence type="predicted"/>
<sequence length="127" mass="14257">MLRASLKVERTGNTLFYRYFLENATNRPFVAAHACLLDLWLVNAAGQEVRHSPSPDAACQARYVTIRVAPHARAAVLRNRLEWNLAELPAGTYGVKSRWQLFHVADGFPKTPFVVWSAPFSLPGGHR</sequence>
<evidence type="ECO:0000313" key="2">
    <source>
        <dbReference type="Proteomes" id="UP000020492"/>
    </source>
</evidence>
<reference evidence="1 2" key="1">
    <citation type="submission" date="2014-03" db="EMBL/GenBank/DDBJ databases">
        <title>Draft genome sequence of Deinococcus phoenicis 1P10ME.</title>
        <authorList>
            <person name="Stepanov V.G."/>
            <person name="Vaishampayan P."/>
            <person name="Venkateswaran K."/>
            <person name="Fox G.E."/>
        </authorList>
    </citation>
    <scope>NUCLEOTIDE SEQUENCE [LARGE SCALE GENOMIC DNA]</scope>
    <source>
        <strain evidence="1 2">1P10ME</strain>
    </source>
</reference>
<dbReference type="Proteomes" id="UP000020492">
    <property type="component" value="Unassembled WGS sequence"/>
</dbReference>
<keyword evidence="2" id="KW-1185">Reference proteome</keyword>
<protein>
    <recommendedName>
        <fullName evidence="3">Intracellular proteinase inhibitor BsuPI domain-containing protein</fullName>
    </recommendedName>
</protein>
<evidence type="ECO:0000313" key="1">
    <source>
        <dbReference type="EMBL" id="EYB69754.1"/>
    </source>
</evidence>
<dbReference type="PATRIC" id="fig|1476583.3.peg.116"/>
<name>A0A016QVC5_9DEIO</name>
<dbReference type="STRING" id="1476583.DEIPH_ctg002orf0083"/>
<evidence type="ECO:0008006" key="3">
    <source>
        <dbReference type="Google" id="ProtNLM"/>
    </source>
</evidence>
<organism evidence="1 2">
    <name type="scientific">Deinococcus phoenicis</name>
    <dbReference type="NCBI Taxonomy" id="1476583"/>
    <lineage>
        <taxon>Bacteria</taxon>
        <taxon>Thermotogati</taxon>
        <taxon>Deinococcota</taxon>
        <taxon>Deinococci</taxon>
        <taxon>Deinococcales</taxon>
        <taxon>Deinococcaceae</taxon>
        <taxon>Deinococcus</taxon>
    </lineage>
</organism>
<accession>A0A016QVC5</accession>
<gene>
    <name evidence="1" type="ORF">DEIPH_ctg002orf0083</name>
</gene>
<comment type="caution">
    <text evidence="1">The sequence shown here is derived from an EMBL/GenBank/DDBJ whole genome shotgun (WGS) entry which is preliminary data.</text>
</comment>